<comment type="caution">
    <text evidence="1">The sequence shown here is derived from an EMBL/GenBank/DDBJ whole genome shotgun (WGS) entry which is preliminary data.</text>
</comment>
<dbReference type="Gene3D" id="3.30.70.100">
    <property type="match status" value="1"/>
</dbReference>
<organism evidence="1 2">
    <name type="scientific">Candidatus Wirthbacteria bacterium CG2_30_54_11</name>
    <dbReference type="NCBI Taxonomy" id="1817892"/>
    <lineage>
        <taxon>Bacteria</taxon>
        <taxon>Candidatus Wirthbacteria</taxon>
    </lineage>
</organism>
<gene>
    <name evidence="1" type="ORF">AUK40_00430</name>
</gene>
<dbReference type="STRING" id="1817892.AUK40_00430"/>
<dbReference type="GO" id="GO:0046872">
    <property type="term" value="F:metal ion binding"/>
    <property type="evidence" value="ECO:0007669"/>
    <property type="project" value="InterPro"/>
</dbReference>
<dbReference type="Proteomes" id="UP000183245">
    <property type="component" value="Unassembled WGS sequence"/>
</dbReference>
<protein>
    <submittedName>
        <fullName evidence="1">Uncharacterized protein</fullName>
    </submittedName>
</protein>
<name>A0A1J5J5H4_9BACT</name>
<evidence type="ECO:0000313" key="1">
    <source>
        <dbReference type="EMBL" id="OIP99798.1"/>
    </source>
</evidence>
<dbReference type="AlphaFoldDB" id="A0A1J5J5H4"/>
<dbReference type="InterPro" id="IPR006121">
    <property type="entry name" value="HMA_dom"/>
</dbReference>
<dbReference type="SUPFAM" id="SSF55008">
    <property type="entry name" value="HMA, heavy metal-associated domain"/>
    <property type="match status" value="1"/>
</dbReference>
<sequence length="69" mass="7592">MNEIDLNFSGFTCDACAKLVSNRLLRIKGVEQAIVNRSGKAQLRANRTLTADDIKPVLNGTSYSFVFAQ</sequence>
<proteinExistence type="predicted"/>
<evidence type="ECO:0000313" key="2">
    <source>
        <dbReference type="Proteomes" id="UP000183245"/>
    </source>
</evidence>
<dbReference type="CDD" id="cd00371">
    <property type="entry name" value="HMA"/>
    <property type="match status" value="1"/>
</dbReference>
<dbReference type="EMBL" id="MNZT01000008">
    <property type="protein sequence ID" value="OIP99798.1"/>
    <property type="molecule type" value="Genomic_DNA"/>
</dbReference>
<dbReference type="InterPro" id="IPR036163">
    <property type="entry name" value="HMA_dom_sf"/>
</dbReference>
<reference evidence="1 2" key="1">
    <citation type="journal article" date="2016" name="Environ. Microbiol.">
        <title>Genomic resolution of a cold subsurface aquifer community provides metabolic insights for novel microbes adapted to high CO concentrations.</title>
        <authorList>
            <person name="Probst A.J."/>
            <person name="Castelle C.J."/>
            <person name="Singh A."/>
            <person name="Brown C.T."/>
            <person name="Anantharaman K."/>
            <person name="Sharon I."/>
            <person name="Hug L.A."/>
            <person name="Burstein D."/>
            <person name="Emerson J.B."/>
            <person name="Thomas B.C."/>
            <person name="Banfield J.F."/>
        </authorList>
    </citation>
    <scope>NUCLEOTIDE SEQUENCE [LARGE SCALE GENOMIC DNA]</scope>
    <source>
        <strain evidence="1">CG2_30_54_11</strain>
    </source>
</reference>
<accession>A0A1J5J5H4</accession>